<dbReference type="Gene3D" id="3.40.710.10">
    <property type="entry name" value="DD-peptidase/beta-lactamase superfamily"/>
    <property type="match status" value="1"/>
</dbReference>
<protein>
    <submittedName>
        <fullName evidence="3">Beta-lactamase family protein</fullName>
    </submittedName>
</protein>
<dbReference type="Proteomes" id="UP000516380">
    <property type="component" value="Chromosome"/>
</dbReference>
<dbReference type="Proteomes" id="UP000188532">
    <property type="component" value="Unassembled WGS sequence"/>
</dbReference>
<evidence type="ECO:0000313" key="2">
    <source>
        <dbReference type="EMBL" id="BCI89150.1"/>
    </source>
</evidence>
<dbReference type="AlphaFoldDB" id="A0A1V3WG77"/>
<sequence length="234" mass="25288">MKLDGNQTSIREVCDAGLLSGAVTVVWQRGEVLQVNEIGYRDVDAGLPMQRDTLFRIASMTKPVTVAAAMSLVDEGKLALRDPVARWAPELDDPQVLDDPHGPLDRTHPARRAILVEDLLTHTSGLAYSFSVSGPISRAYMRLPFGKGSDTWLAELAALPLVHQPGERVTYSHAIDVLGVIVSRVEDKPFHQVLDERVLGPAGMTDTGFFVAAEARGGPPRCTGSMRTTSCATT</sequence>
<gene>
    <name evidence="3" type="ORF">BZL29_7438</name>
    <name evidence="2" type="ORF">NIIDMKKI_43560</name>
</gene>
<dbReference type="Pfam" id="PF00144">
    <property type="entry name" value="Beta-lactamase"/>
    <property type="match status" value="1"/>
</dbReference>
<evidence type="ECO:0000313" key="3">
    <source>
        <dbReference type="EMBL" id="OOK65983.1"/>
    </source>
</evidence>
<accession>A0A1V3WG77</accession>
<proteinExistence type="predicted"/>
<evidence type="ECO:0000313" key="4">
    <source>
        <dbReference type="Proteomes" id="UP000188532"/>
    </source>
</evidence>
<name>A0A1V3WG77_MYCKA</name>
<dbReference type="EMBL" id="MVBN01000010">
    <property type="protein sequence ID" value="OOK65983.1"/>
    <property type="molecule type" value="Genomic_DNA"/>
</dbReference>
<dbReference type="PANTHER" id="PTHR43283">
    <property type="entry name" value="BETA-LACTAMASE-RELATED"/>
    <property type="match status" value="1"/>
</dbReference>
<dbReference type="PANTHER" id="PTHR43283:SF3">
    <property type="entry name" value="BETA-LACTAMASE FAMILY PROTEIN (AFU_ORTHOLOGUE AFUA_5G07500)"/>
    <property type="match status" value="1"/>
</dbReference>
<dbReference type="SUPFAM" id="SSF56601">
    <property type="entry name" value="beta-lactamase/transpeptidase-like"/>
    <property type="match status" value="1"/>
</dbReference>
<dbReference type="InterPro" id="IPR001466">
    <property type="entry name" value="Beta-lactam-related"/>
</dbReference>
<dbReference type="STRING" id="1768.B1T50_26525"/>
<dbReference type="InterPro" id="IPR012338">
    <property type="entry name" value="Beta-lactam/transpept-like"/>
</dbReference>
<organism evidence="3 4">
    <name type="scientific">Mycobacterium kansasii</name>
    <dbReference type="NCBI Taxonomy" id="1768"/>
    <lineage>
        <taxon>Bacteria</taxon>
        <taxon>Bacillati</taxon>
        <taxon>Actinomycetota</taxon>
        <taxon>Actinomycetes</taxon>
        <taxon>Mycobacteriales</taxon>
        <taxon>Mycobacteriaceae</taxon>
        <taxon>Mycobacterium</taxon>
    </lineage>
</organism>
<dbReference type="InterPro" id="IPR050789">
    <property type="entry name" value="Diverse_Enzym_Activities"/>
</dbReference>
<evidence type="ECO:0000259" key="1">
    <source>
        <dbReference type="Pfam" id="PF00144"/>
    </source>
</evidence>
<reference evidence="2 5" key="2">
    <citation type="submission" date="2020-07" db="EMBL/GenBank/DDBJ databases">
        <title>Mycobacterium kansasii (former subtype) with zoonotic potential isolated from diseased indoor pet cat, Japan.</title>
        <authorList>
            <person name="Fukano H."/>
            <person name="Terazono T."/>
            <person name="Hoshino Y."/>
        </authorList>
    </citation>
    <scope>NUCLEOTIDE SEQUENCE [LARGE SCALE GENOMIC DNA]</scope>
    <source>
        <strain evidence="2 5">Kuro-I</strain>
    </source>
</reference>
<dbReference type="EMBL" id="AP023343">
    <property type="protein sequence ID" value="BCI89150.1"/>
    <property type="molecule type" value="Genomic_DNA"/>
</dbReference>
<feature type="domain" description="Beta-lactamase-related" evidence="1">
    <location>
        <begin position="19"/>
        <end position="217"/>
    </location>
</feature>
<reference evidence="3 4" key="1">
    <citation type="submission" date="2017-02" db="EMBL/GenBank/DDBJ databases">
        <title>Complete genome sequences of Mycobacterium kansasii strains isolated from rhesus macaques.</title>
        <authorList>
            <person name="Panda A."/>
            <person name="Nagaraj S."/>
            <person name="Zhao X."/>
            <person name="Tettelin H."/>
            <person name="Detolla L.J."/>
        </authorList>
    </citation>
    <scope>NUCLEOTIDE SEQUENCE [LARGE SCALE GENOMIC DNA]</scope>
    <source>
        <strain evidence="3 4">11-3469</strain>
    </source>
</reference>
<evidence type="ECO:0000313" key="5">
    <source>
        <dbReference type="Proteomes" id="UP000516380"/>
    </source>
</evidence>
<keyword evidence="5" id="KW-1185">Reference proteome</keyword>